<reference evidence="1" key="2">
    <citation type="submission" date="2021-07" db="EMBL/GenBank/DDBJ databases">
        <title>Giant CbK-like Caulobacter bacteriophages have genetically divergent genomes.</title>
        <authorList>
            <person name="Wilson K."/>
            <person name="Ely B."/>
        </authorList>
    </citation>
    <scope>NUCLEOTIDE SEQUENCE</scope>
</reference>
<keyword evidence="2" id="KW-1185">Reference proteome</keyword>
<evidence type="ECO:0000313" key="1">
    <source>
        <dbReference type="EMBL" id="AXQ69751.1"/>
    </source>
</evidence>
<sequence length="199" mass="22045">MIVGGGPSVKDVDLSQIGDRARVITLNNAWELLPAPDIIFFADTRWWRWHGADIPKDFGGRIVTVSKGDLPGGNERVFRLRKEHEGGLCTDPKGVYGRDSGLMAINLAHNLGASRIVLIGIDMRFTNGQAHWHPDHPIAAVESYYTQDFAPTYPPVIAQIQETGVEVLRVTPSALDFIPQVSLEDALSRPPRHRSDIYV</sequence>
<gene>
    <name evidence="1" type="ORF">CcrSC_gp169</name>
</gene>
<name>A0A385ED05_9CAUD</name>
<accession>A0A385ED05</accession>
<dbReference type="EMBL" id="MH588547">
    <property type="protein sequence ID" value="AXQ69751.1"/>
    <property type="molecule type" value="Genomic_DNA"/>
</dbReference>
<reference evidence="1" key="1">
    <citation type="submission" date="2018-07" db="EMBL/GenBank/DDBJ databases">
        <authorList>
            <person name="Wilson K.M."/>
            <person name="Ely B."/>
        </authorList>
    </citation>
    <scope>NUCLEOTIDE SEQUENCE</scope>
</reference>
<evidence type="ECO:0000313" key="2">
    <source>
        <dbReference type="Proteomes" id="UP000259683"/>
    </source>
</evidence>
<dbReference type="Proteomes" id="UP000259683">
    <property type="component" value="Segment"/>
</dbReference>
<proteinExistence type="predicted"/>
<organism evidence="1 2">
    <name type="scientific">Caulobacter phage CcrSC</name>
    <dbReference type="NCBI Taxonomy" id="2283272"/>
    <lineage>
        <taxon>Viruses</taxon>
        <taxon>Duplodnaviria</taxon>
        <taxon>Heunggongvirae</taxon>
        <taxon>Uroviricota</taxon>
        <taxon>Caudoviricetes</taxon>
        <taxon>Jeanschmidtviridae</taxon>
        <taxon>Bertelyvirus</taxon>
        <taxon>Bertelyvirus SC</taxon>
    </lineage>
</organism>
<protein>
    <submittedName>
        <fullName evidence="1">Uncharacterized protein</fullName>
    </submittedName>
</protein>
<dbReference type="Gene3D" id="3.90.1480.10">
    <property type="entry name" value="Alpha-2,3-sialyltransferase"/>
    <property type="match status" value="1"/>
</dbReference>